<sequence length="171" mass="18612">MGILSGNPQDEPMHYGEVFSLWNFVMAGNKMVADHQMLLNHVGDDDLKKLLQESIDKSKEEVKQVETILKENGVALPPALPEPPTANLNDIPAGARFQDADVAASVSAKIAAGLVVCSQIMGQSIREDIAMMFGQFHMSKAALGGKLLKLTKNKGWLIPPPLHHHKPQEGE</sequence>
<evidence type="ECO:0008006" key="3">
    <source>
        <dbReference type="Google" id="ProtNLM"/>
    </source>
</evidence>
<evidence type="ECO:0000313" key="1">
    <source>
        <dbReference type="EMBL" id="ADP31040.1"/>
    </source>
</evidence>
<reference evidence="1 2" key="1">
    <citation type="journal article" date="2011" name="Front. Microbiol.">
        <title>Genomic signatures of strain selection and enhancement in Bacillus atrophaeus var. globigii, a historical biowarfare simulant.</title>
        <authorList>
            <person name="Gibbons H.S."/>
            <person name="Broomall S.M."/>
            <person name="McNew L.A."/>
            <person name="Daligault H."/>
            <person name="Chapman C."/>
            <person name="Bruce D."/>
            <person name="Karavis M."/>
            <person name="Krepps M."/>
            <person name="McGregor P.A."/>
            <person name="Hong C."/>
            <person name="Park K.H."/>
            <person name="Akmal A."/>
            <person name="Feldman A."/>
            <person name="Lin J.S."/>
            <person name="Chang W.E."/>
            <person name="Higgs B.W."/>
            <person name="Demirev P."/>
            <person name="Lindquist J."/>
            <person name="Liem A."/>
            <person name="Fochler E."/>
            <person name="Read T.D."/>
            <person name="Tapia R."/>
            <person name="Johnson S."/>
            <person name="Bishop-Lilly K.A."/>
            <person name="Detter C."/>
            <person name="Han C."/>
            <person name="Sozhamannan S."/>
            <person name="Rosenzweig C.N."/>
            <person name="Skowronski E.W."/>
        </authorList>
    </citation>
    <scope>NUCLEOTIDE SEQUENCE [LARGE SCALE GENOMIC DNA]</scope>
    <source>
        <strain evidence="1 2">1942</strain>
    </source>
</reference>
<organism evidence="1 2">
    <name type="scientific">Bacillus atrophaeus (strain 1942)</name>
    <dbReference type="NCBI Taxonomy" id="720555"/>
    <lineage>
        <taxon>Bacteria</taxon>
        <taxon>Bacillati</taxon>
        <taxon>Bacillota</taxon>
        <taxon>Bacilli</taxon>
        <taxon>Bacillales</taxon>
        <taxon>Bacillaceae</taxon>
        <taxon>Bacillus</taxon>
    </lineage>
</organism>
<dbReference type="EMBL" id="CP002207">
    <property type="protein sequence ID" value="ADP31040.1"/>
    <property type="molecule type" value="Genomic_DNA"/>
</dbReference>
<proteinExistence type="predicted"/>
<dbReference type="InterPro" id="IPR021617">
    <property type="entry name" value="DUF3231"/>
</dbReference>
<protein>
    <recommendedName>
        <fullName evidence="3">DUF3231 family protein</fullName>
    </recommendedName>
</protein>
<evidence type="ECO:0000313" key="2">
    <source>
        <dbReference type="Proteomes" id="UP000006867"/>
    </source>
</evidence>
<dbReference type="Pfam" id="PF11553">
    <property type="entry name" value="DUF3231"/>
    <property type="match status" value="1"/>
</dbReference>
<keyword evidence="2" id="KW-1185">Reference proteome</keyword>
<name>A0ABN3Z5Q1_BACA1</name>
<gene>
    <name evidence="1" type="ordered locus">BATR1942_00400</name>
</gene>
<dbReference type="Proteomes" id="UP000006867">
    <property type="component" value="Chromosome"/>
</dbReference>
<dbReference type="RefSeq" id="WP_004430718.1">
    <property type="nucleotide sequence ID" value="NC_014639.1"/>
</dbReference>
<accession>A0ABN3Z5Q1</accession>
<dbReference type="InterPro" id="IPR012347">
    <property type="entry name" value="Ferritin-like"/>
</dbReference>
<dbReference type="Gene3D" id="1.20.1260.10">
    <property type="match status" value="1"/>
</dbReference>